<reference evidence="2" key="1">
    <citation type="submission" date="2020-05" db="EMBL/GenBank/DDBJ databases">
        <title>WGS assembly of Panicum virgatum.</title>
        <authorList>
            <person name="Lovell J.T."/>
            <person name="Jenkins J."/>
            <person name="Shu S."/>
            <person name="Juenger T.E."/>
            <person name="Schmutz J."/>
        </authorList>
    </citation>
    <scope>NUCLEOTIDE SEQUENCE</scope>
    <source>
        <strain evidence="2">AP13</strain>
    </source>
</reference>
<evidence type="ECO:0000256" key="1">
    <source>
        <dbReference type="SAM" id="MobiDB-lite"/>
    </source>
</evidence>
<keyword evidence="3" id="KW-1185">Reference proteome</keyword>
<gene>
    <name evidence="2" type="ORF">PVAP13_1KG533550</name>
</gene>
<proteinExistence type="predicted"/>
<evidence type="ECO:0000313" key="3">
    <source>
        <dbReference type="Proteomes" id="UP000823388"/>
    </source>
</evidence>
<sequence>MAPKAGKAKPKAKGDKKKKEEKVLPTVLDVIVEMLDYTQLTLKGISTDRILDIRKLLAVHVDTCHLTQD</sequence>
<feature type="compositionally biased region" description="Basic residues" evidence="1">
    <location>
        <begin position="1"/>
        <end position="16"/>
    </location>
</feature>
<comment type="caution">
    <text evidence="2">The sequence shown here is derived from an EMBL/GenBank/DDBJ whole genome shotgun (WGS) entry which is preliminary data.</text>
</comment>
<dbReference type="AlphaFoldDB" id="A0A8T0XVD5"/>
<feature type="region of interest" description="Disordered" evidence="1">
    <location>
        <begin position="1"/>
        <end position="21"/>
    </location>
</feature>
<dbReference type="EMBL" id="CM029037">
    <property type="protein sequence ID" value="KAG2662186.1"/>
    <property type="molecule type" value="Genomic_DNA"/>
</dbReference>
<dbReference type="GO" id="GO:0005737">
    <property type="term" value="C:cytoplasm"/>
    <property type="evidence" value="ECO:0007669"/>
    <property type="project" value="TreeGrafter"/>
</dbReference>
<evidence type="ECO:0000313" key="2">
    <source>
        <dbReference type="EMBL" id="KAG2662186.1"/>
    </source>
</evidence>
<dbReference type="PANTHER" id="PTHR12601">
    <property type="entry name" value="EUKARYOTIC TRANSLATION INITIATION FACTOR 3 SUBUNIT EIF-3"/>
    <property type="match status" value="1"/>
</dbReference>
<organism evidence="2 3">
    <name type="scientific">Panicum virgatum</name>
    <name type="common">Blackwell switchgrass</name>
    <dbReference type="NCBI Taxonomy" id="38727"/>
    <lineage>
        <taxon>Eukaryota</taxon>
        <taxon>Viridiplantae</taxon>
        <taxon>Streptophyta</taxon>
        <taxon>Embryophyta</taxon>
        <taxon>Tracheophyta</taxon>
        <taxon>Spermatophyta</taxon>
        <taxon>Magnoliopsida</taxon>
        <taxon>Liliopsida</taxon>
        <taxon>Poales</taxon>
        <taxon>Poaceae</taxon>
        <taxon>PACMAD clade</taxon>
        <taxon>Panicoideae</taxon>
        <taxon>Panicodae</taxon>
        <taxon>Paniceae</taxon>
        <taxon>Panicinae</taxon>
        <taxon>Panicum</taxon>
        <taxon>Panicum sect. Hiantes</taxon>
    </lineage>
</organism>
<accession>A0A8T0XVD5</accession>
<dbReference type="Proteomes" id="UP000823388">
    <property type="component" value="Chromosome 1K"/>
</dbReference>
<name>A0A8T0XVD5_PANVG</name>
<protein>
    <submittedName>
        <fullName evidence="2">Uncharacterized protein</fullName>
    </submittedName>
</protein>
<dbReference type="PANTHER" id="PTHR12601:SF39">
    <property type="entry name" value="PROTEIN REDUCED CHLOROPLAST COVERAGE 2"/>
    <property type="match status" value="1"/>
</dbReference>
<dbReference type="InterPro" id="IPR027523">
    <property type="entry name" value="CLU_prot"/>
</dbReference>